<dbReference type="Proteomes" id="UP000464620">
    <property type="component" value="Chromosome B09"/>
</dbReference>
<evidence type="ECO:0000256" key="1">
    <source>
        <dbReference type="SAM" id="MobiDB-lite"/>
    </source>
</evidence>
<gene>
    <name evidence="2" type="ORF">DS421_19g666140</name>
</gene>
<protein>
    <submittedName>
        <fullName evidence="2">Uncharacterized protein</fullName>
    </submittedName>
</protein>
<dbReference type="AlphaFoldDB" id="A0A6B9VE89"/>
<evidence type="ECO:0000313" key="2">
    <source>
        <dbReference type="EMBL" id="QHN78981.1"/>
    </source>
</evidence>
<name>A0A6B9VE89_ARAHY</name>
<proteinExistence type="predicted"/>
<sequence length="112" mass="12447">MEGATREDTMGTGLEREDANHTIRPEGCRKGSDRREGFRNGPMDTDAHAIASEGDDDDDEPIAKRLHRKHDWTRTPQSCMTEGETGTTSEIDKIENPKFHVSVSGIRHEGGN</sequence>
<feature type="compositionally biased region" description="Basic and acidic residues" evidence="1">
    <location>
        <begin position="1"/>
        <end position="38"/>
    </location>
</feature>
<feature type="compositionally biased region" description="Polar residues" evidence="1">
    <location>
        <begin position="74"/>
        <end position="89"/>
    </location>
</feature>
<feature type="region of interest" description="Disordered" evidence="1">
    <location>
        <begin position="1"/>
        <end position="112"/>
    </location>
</feature>
<organism evidence="2 3">
    <name type="scientific">Arachis hypogaea</name>
    <name type="common">Peanut</name>
    <dbReference type="NCBI Taxonomy" id="3818"/>
    <lineage>
        <taxon>Eukaryota</taxon>
        <taxon>Viridiplantae</taxon>
        <taxon>Streptophyta</taxon>
        <taxon>Embryophyta</taxon>
        <taxon>Tracheophyta</taxon>
        <taxon>Spermatophyta</taxon>
        <taxon>Magnoliopsida</taxon>
        <taxon>eudicotyledons</taxon>
        <taxon>Gunneridae</taxon>
        <taxon>Pentapetalae</taxon>
        <taxon>rosids</taxon>
        <taxon>fabids</taxon>
        <taxon>Fabales</taxon>
        <taxon>Fabaceae</taxon>
        <taxon>Papilionoideae</taxon>
        <taxon>50 kb inversion clade</taxon>
        <taxon>dalbergioids sensu lato</taxon>
        <taxon>Dalbergieae</taxon>
        <taxon>Pterocarpus clade</taxon>
        <taxon>Arachis</taxon>
    </lineage>
</organism>
<evidence type="ECO:0000313" key="3">
    <source>
        <dbReference type="Proteomes" id="UP000464620"/>
    </source>
</evidence>
<dbReference type="EMBL" id="CP031001">
    <property type="protein sequence ID" value="QHN78981.1"/>
    <property type="molecule type" value="Genomic_DNA"/>
</dbReference>
<accession>A0A6B9VE89</accession>
<reference evidence="2 3" key="1">
    <citation type="submission" date="2020-01" db="EMBL/GenBank/DDBJ databases">
        <title>Genome sequence of Arachis hypogaea, cultivar Shitouqi.</title>
        <authorList>
            <person name="Zhuang W."/>
            <person name="Chen H."/>
            <person name="Varshney R."/>
            <person name="Wang D."/>
            <person name="Ming R."/>
        </authorList>
    </citation>
    <scope>NUCLEOTIDE SEQUENCE [LARGE SCALE GENOMIC DNA]</scope>
    <source>
        <tissue evidence="2">Young leaf</tissue>
    </source>
</reference>